<evidence type="ECO:0000256" key="7">
    <source>
        <dbReference type="ARBA" id="ARBA00023136"/>
    </source>
</evidence>
<dbReference type="EMBL" id="MU150230">
    <property type="protein sequence ID" value="KAF9469432.1"/>
    <property type="molecule type" value="Genomic_DNA"/>
</dbReference>
<evidence type="ECO:0000256" key="9">
    <source>
        <dbReference type="SAM" id="Phobius"/>
    </source>
</evidence>
<dbReference type="SUPFAM" id="SSF90123">
    <property type="entry name" value="ABC transporter transmembrane region"/>
    <property type="match status" value="3"/>
</dbReference>
<dbReference type="PANTHER" id="PTHR24223">
    <property type="entry name" value="ATP-BINDING CASSETTE SUB-FAMILY C"/>
    <property type="match status" value="1"/>
</dbReference>
<feature type="transmembrane region" description="Helical" evidence="9">
    <location>
        <begin position="41"/>
        <end position="62"/>
    </location>
</feature>
<organism evidence="12 13">
    <name type="scientific">Collybia nuda</name>
    <dbReference type="NCBI Taxonomy" id="64659"/>
    <lineage>
        <taxon>Eukaryota</taxon>
        <taxon>Fungi</taxon>
        <taxon>Dikarya</taxon>
        <taxon>Basidiomycota</taxon>
        <taxon>Agaricomycotina</taxon>
        <taxon>Agaricomycetes</taxon>
        <taxon>Agaricomycetidae</taxon>
        <taxon>Agaricales</taxon>
        <taxon>Tricholomatineae</taxon>
        <taxon>Clitocybaceae</taxon>
        <taxon>Collybia</taxon>
    </lineage>
</organism>
<keyword evidence="3 9" id="KW-0812">Transmembrane</keyword>
<dbReference type="Gene3D" id="1.20.1560.10">
    <property type="entry name" value="ABC transporter type 1, transmembrane domain"/>
    <property type="match status" value="3"/>
</dbReference>
<keyword evidence="4" id="KW-0547">Nucleotide-binding</keyword>
<evidence type="ECO:0000256" key="6">
    <source>
        <dbReference type="ARBA" id="ARBA00022989"/>
    </source>
</evidence>
<dbReference type="PROSITE" id="PS00211">
    <property type="entry name" value="ABC_TRANSPORTER_1"/>
    <property type="match status" value="1"/>
</dbReference>
<comment type="caution">
    <text evidence="12">The sequence shown here is derived from an EMBL/GenBank/DDBJ whole genome shotgun (WGS) entry which is preliminary data.</text>
</comment>
<dbReference type="CDD" id="cd03244">
    <property type="entry name" value="ABCC_MRP_domain2"/>
    <property type="match status" value="1"/>
</dbReference>
<dbReference type="GO" id="GO:0005524">
    <property type="term" value="F:ATP binding"/>
    <property type="evidence" value="ECO:0007669"/>
    <property type="project" value="UniProtKB-KW"/>
</dbReference>
<dbReference type="OrthoDB" id="6500128at2759"/>
<dbReference type="InterPro" id="IPR011527">
    <property type="entry name" value="ABC1_TM_dom"/>
</dbReference>
<comment type="subcellular location">
    <subcellularLocation>
        <location evidence="1">Membrane</location>
    </subcellularLocation>
</comment>
<dbReference type="InterPro" id="IPR027417">
    <property type="entry name" value="P-loop_NTPase"/>
</dbReference>
<dbReference type="InterPro" id="IPR050173">
    <property type="entry name" value="ABC_transporter_C-like"/>
</dbReference>
<dbReference type="CDD" id="cd18604">
    <property type="entry name" value="ABC_6TM_VMR1_D2_like"/>
    <property type="match status" value="1"/>
</dbReference>
<keyword evidence="5" id="KW-0067">ATP-binding</keyword>
<dbReference type="InterPro" id="IPR036640">
    <property type="entry name" value="ABC1_TM_sf"/>
</dbReference>
<dbReference type="FunFam" id="3.40.50.300:FF:000630">
    <property type="entry name" value="ATP-binding cassette (ABC) transporter, putative"/>
    <property type="match status" value="1"/>
</dbReference>
<feature type="transmembrane region" description="Helical" evidence="9">
    <location>
        <begin position="1019"/>
        <end position="1036"/>
    </location>
</feature>
<feature type="transmembrane region" description="Helical" evidence="9">
    <location>
        <begin position="16"/>
        <end position="35"/>
    </location>
</feature>
<evidence type="ECO:0000259" key="10">
    <source>
        <dbReference type="PROSITE" id="PS50893"/>
    </source>
</evidence>
<dbReference type="SMART" id="SM00382">
    <property type="entry name" value="AAA"/>
    <property type="match status" value="2"/>
</dbReference>
<keyword evidence="7 9" id="KW-0472">Membrane</keyword>
<evidence type="ECO:0000256" key="8">
    <source>
        <dbReference type="SAM" id="MobiDB-lite"/>
    </source>
</evidence>
<dbReference type="PROSITE" id="PS50893">
    <property type="entry name" value="ABC_TRANSPORTER_2"/>
    <property type="match status" value="2"/>
</dbReference>
<dbReference type="InterPro" id="IPR003439">
    <property type="entry name" value="ABC_transporter-like_ATP-bd"/>
</dbReference>
<evidence type="ECO:0008006" key="14">
    <source>
        <dbReference type="Google" id="ProtNLM"/>
    </source>
</evidence>
<keyword evidence="6 9" id="KW-1133">Transmembrane helix</keyword>
<proteinExistence type="predicted"/>
<feature type="transmembrane region" description="Helical" evidence="9">
    <location>
        <begin position="74"/>
        <end position="96"/>
    </location>
</feature>
<feature type="region of interest" description="Disordered" evidence="8">
    <location>
        <begin position="694"/>
        <end position="732"/>
    </location>
</feature>
<dbReference type="GO" id="GO:0016887">
    <property type="term" value="F:ATP hydrolysis activity"/>
    <property type="evidence" value="ECO:0007669"/>
    <property type="project" value="InterPro"/>
</dbReference>
<feature type="transmembrane region" description="Helical" evidence="9">
    <location>
        <begin position="922"/>
        <end position="948"/>
    </location>
</feature>
<dbReference type="PROSITE" id="PS50929">
    <property type="entry name" value="ABC_TM1F"/>
    <property type="match status" value="2"/>
</dbReference>
<evidence type="ECO:0000256" key="1">
    <source>
        <dbReference type="ARBA" id="ARBA00004370"/>
    </source>
</evidence>
<feature type="transmembrane region" description="Helical" evidence="9">
    <location>
        <begin position="225"/>
        <end position="245"/>
    </location>
</feature>
<gene>
    <name evidence="12" type="ORF">BDZ94DRAFT_1303901</name>
</gene>
<dbReference type="Gene3D" id="3.40.50.300">
    <property type="entry name" value="P-loop containing nucleotide triphosphate hydrolases"/>
    <property type="match status" value="2"/>
</dbReference>
<evidence type="ECO:0000313" key="12">
    <source>
        <dbReference type="EMBL" id="KAF9469432.1"/>
    </source>
</evidence>
<feature type="domain" description="ABC transporter" evidence="10">
    <location>
        <begin position="471"/>
        <end position="710"/>
    </location>
</feature>
<dbReference type="CDD" id="cd18596">
    <property type="entry name" value="ABC_6TM_VMR1_D1_like"/>
    <property type="match status" value="1"/>
</dbReference>
<reference evidence="12" key="1">
    <citation type="submission" date="2020-11" db="EMBL/GenBank/DDBJ databases">
        <authorList>
            <consortium name="DOE Joint Genome Institute"/>
            <person name="Ahrendt S."/>
            <person name="Riley R."/>
            <person name="Andreopoulos W."/>
            <person name="Labutti K."/>
            <person name="Pangilinan J."/>
            <person name="Ruiz-Duenas F.J."/>
            <person name="Barrasa J.M."/>
            <person name="Sanchez-Garcia M."/>
            <person name="Camarero S."/>
            <person name="Miyauchi S."/>
            <person name="Serrano A."/>
            <person name="Linde D."/>
            <person name="Babiker R."/>
            <person name="Drula E."/>
            <person name="Ayuso-Fernandez I."/>
            <person name="Pacheco R."/>
            <person name="Padilla G."/>
            <person name="Ferreira P."/>
            <person name="Barriuso J."/>
            <person name="Kellner H."/>
            <person name="Castanera R."/>
            <person name="Alfaro M."/>
            <person name="Ramirez L."/>
            <person name="Pisabarro A.G."/>
            <person name="Kuo A."/>
            <person name="Tritt A."/>
            <person name="Lipzen A."/>
            <person name="He G."/>
            <person name="Yan M."/>
            <person name="Ng V."/>
            <person name="Cullen D."/>
            <person name="Martin F."/>
            <person name="Rosso M.-N."/>
            <person name="Henrissat B."/>
            <person name="Hibbett D."/>
            <person name="Martinez A.T."/>
            <person name="Grigoriev I.V."/>
        </authorList>
    </citation>
    <scope>NUCLEOTIDE SEQUENCE</scope>
    <source>
        <strain evidence="12">CBS 247.69</strain>
    </source>
</reference>
<keyword evidence="2" id="KW-0813">Transport</keyword>
<evidence type="ECO:0000256" key="2">
    <source>
        <dbReference type="ARBA" id="ARBA00022448"/>
    </source>
</evidence>
<dbReference type="Pfam" id="PF00005">
    <property type="entry name" value="ABC_tran"/>
    <property type="match status" value="2"/>
</dbReference>
<dbReference type="Proteomes" id="UP000807353">
    <property type="component" value="Unassembled WGS sequence"/>
</dbReference>
<feature type="domain" description="ABC transmembrane type-1" evidence="11">
    <location>
        <begin position="330"/>
        <end position="418"/>
    </location>
</feature>
<protein>
    <recommendedName>
        <fullName evidence="14">P-loop containing nucleoside triphosphate hydrolase protein</fullName>
    </recommendedName>
</protein>
<feature type="domain" description="ABC transporter" evidence="10">
    <location>
        <begin position="1103"/>
        <end position="1332"/>
    </location>
</feature>
<dbReference type="InterPro" id="IPR017871">
    <property type="entry name" value="ABC_transporter-like_CS"/>
</dbReference>
<accession>A0A9P6CKC6</accession>
<evidence type="ECO:0000259" key="11">
    <source>
        <dbReference type="PROSITE" id="PS50929"/>
    </source>
</evidence>
<dbReference type="SUPFAM" id="SSF52540">
    <property type="entry name" value="P-loop containing nucleoside triphosphate hydrolases"/>
    <property type="match status" value="2"/>
</dbReference>
<feature type="domain" description="ABC transmembrane type-1" evidence="11">
    <location>
        <begin position="779"/>
        <end position="1030"/>
    </location>
</feature>
<sequence length="1345" mass="149103">MARFLVAQSAAVTEELECIAFASSIVLALFIVVYLHPDSAISPHLITVLASSWMVYFFRNVVPLVMYNQHPADFPYMLWGLVSVLSFTAVLLPLITPYRYTPFDVSDPTPPSPEQTASPLSLLLFSFIDKMVWKAYREPHLPLVGLPPLADSDYTKNLVRTAFPHLDPHSNSSKLETKGNAVRLCKRSSQRRNILWAILFVFRKEAFGLKKLLEYLGNSGKGAIVRPWVWIALLFLVPFTATLMLQQYQKMLTRITVRLEAIFTQLILQHTLRMCIVTEGASEGPGFTSAPPSQAGESGRWEIISSSAIATANPTPTPPSGASTARTSVVGRMNNLITSDIQAVVQGAEFVQVFFAGPILITLPMCFLYTILGWSALAGFGVLILQIPLPTLLMRRLQGAARELGKKRDDRVEIVTESKILMALWMQRLLDAATVFSAIALFDILRQQTLRFFVLVPLVVKGQVSLRRIGVFWEDIGFRAATFSWSNDGTTDGAVPSKYRFRLQIDDELIFERGRVNLILGPTGSGKTSLLMALLGEMHFLHQESDSWFNLPRSGGVAYAAQETWITNNTIRPFPPVIYQYALNLDLEQFTAGDHTEVGKRGLTLSGGQKARITLARAVYLSAEILLLDDVSILAALNVHTAKWIVEKCFSGELIRGRTILLVCPTPQQDAQHQFGGPHIRFCHLPRVERSDSQSGYYLPCAPEKPQLTYDRRKGGSQRGKGGGRHSYSENKVQQEAEENLVLKEEVAEGHISWTSVKLYFVSLGGRHWILFWTLFTTAAFFERIVEVLQPWLLGDWATQYEEHSADKVNVSFYLGGYVGLAFLMLLVFSCNQITLAFGALRASSSLHRHLIDAVLGTTLRWFYLSSACAPISTHISPPTLLQPRCRQVPHSSPPPLLLTLASHTPVDTTLPDLFSHRFMAILIYTPAVGALRLAVFSAGAALGSVYMRSQLAVKREMSRAKAPVVAHFVAAVEGLVSIRAYGAQEAVLTQSLGKIDDYTRCARIFNDLTRWIGIRVDALGYLFAALLGWHFVYVPNRGVSTSNSAFTLAARTWEAIAVGFGRMVLIFVQAFNMFEVNGAPNPHPEPYTPGPPPAYWPLSGALHVENLSARYTLDGPDVLHDLTFTLRPGERIRVVGRTGSGKSTLALALLRCVLTRGEVYLDGLQTSALDLDAFRSRVTVVPQTPELLSGSVRRNLDPFEEFNDVALNEVLHDIGLYAAQEEDGEVPRGGSNLSAGQRQIIALARAIVRDAKLLILDKATSVIDYKTDAAIQASLRYLIKKDVMVITVAHRLHTIMDYDKIMVLDAGRIVEFGRPDELLRDDGKGRYFRILVDKSVDGDSLCAT</sequence>
<keyword evidence="13" id="KW-1185">Reference proteome</keyword>
<evidence type="ECO:0000256" key="3">
    <source>
        <dbReference type="ARBA" id="ARBA00022692"/>
    </source>
</evidence>
<dbReference type="GO" id="GO:0016020">
    <property type="term" value="C:membrane"/>
    <property type="evidence" value="ECO:0007669"/>
    <property type="project" value="UniProtKB-SubCell"/>
</dbReference>
<feature type="transmembrane region" description="Helical" evidence="9">
    <location>
        <begin position="366"/>
        <end position="387"/>
    </location>
</feature>
<evidence type="ECO:0000256" key="5">
    <source>
        <dbReference type="ARBA" id="ARBA00022840"/>
    </source>
</evidence>
<dbReference type="PANTHER" id="PTHR24223:SF356">
    <property type="entry name" value="ATP-BINDING CASSETTE TRANSPORTER ABC4"/>
    <property type="match status" value="1"/>
</dbReference>
<evidence type="ECO:0000313" key="13">
    <source>
        <dbReference type="Proteomes" id="UP000807353"/>
    </source>
</evidence>
<dbReference type="InterPro" id="IPR003593">
    <property type="entry name" value="AAA+_ATPase"/>
</dbReference>
<dbReference type="Pfam" id="PF00664">
    <property type="entry name" value="ABC_membrane"/>
    <property type="match status" value="3"/>
</dbReference>
<evidence type="ECO:0000256" key="4">
    <source>
        <dbReference type="ARBA" id="ARBA00022741"/>
    </source>
</evidence>
<dbReference type="GO" id="GO:0140359">
    <property type="term" value="F:ABC-type transporter activity"/>
    <property type="evidence" value="ECO:0007669"/>
    <property type="project" value="InterPro"/>
</dbReference>
<name>A0A9P6CKC6_9AGAR</name>